<proteinExistence type="predicted"/>
<gene>
    <name evidence="2" type="ORF">AVDCRST_MAG19-938</name>
</gene>
<accession>A0A6J4UKG5</accession>
<dbReference type="EMBL" id="CADCWL010000040">
    <property type="protein sequence ID" value="CAA9553057.1"/>
    <property type="molecule type" value="Genomic_DNA"/>
</dbReference>
<feature type="compositionally biased region" description="Basic residues" evidence="1">
    <location>
        <begin position="50"/>
        <end position="59"/>
    </location>
</feature>
<evidence type="ECO:0000256" key="1">
    <source>
        <dbReference type="SAM" id="MobiDB-lite"/>
    </source>
</evidence>
<organism evidence="2">
    <name type="scientific">uncultured Thermomicrobiales bacterium</name>
    <dbReference type="NCBI Taxonomy" id="1645740"/>
    <lineage>
        <taxon>Bacteria</taxon>
        <taxon>Pseudomonadati</taxon>
        <taxon>Thermomicrobiota</taxon>
        <taxon>Thermomicrobia</taxon>
        <taxon>Thermomicrobiales</taxon>
        <taxon>environmental samples</taxon>
    </lineage>
</organism>
<feature type="region of interest" description="Disordered" evidence="1">
    <location>
        <begin position="1"/>
        <end position="136"/>
    </location>
</feature>
<feature type="compositionally biased region" description="Basic and acidic residues" evidence="1">
    <location>
        <begin position="73"/>
        <end position="91"/>
    </location>
</feature>
<name>A0A6J4UKG5_9BACT</name>
<feature type="non-terminal residue" evidence="2">
    <location>
        <position position="1"/>
    </location>
</feature>
<dbReference type="AlphaFoldDB" id="A0A6J4UKG5"/>
<reference evidence="2" key="1">
    <citation type="submission" date="2020-02" db="EMBL/GenBank/DDBJ databases">
        <authorList>
            <person name="Meier V. D."/>
        </authorList>
    </citation>
    <scope>NUCLEOTIDE SEQUENCE</scope>
    <source>
        <strain evidence="2">AVDCRST_MAG19</strain>
    </source>
</reference>
<evidence type="ECO:0000313" key="2">
    <source>
        <dbReference type="EMBL" id="CAA9553057.1"/>
    </source>
</evidence>
<feature type="non-terminal residue" evidence="2">
    <location>
        <position position="136"/>
    </location>
</feature>
<feature type="compositionally biased region" description="Low complexity" evidence="1">
    <location>
        <begin position="30"/>
        <end position="41"/>
    </location>
</feature>
<protein>
    <submittedName>
        <fullName evidence="2">Uncharacterized protein</fullName>
    </submittedName>
</protein>
<sequence>DRGRVGDGGADDDEGGGARGVDGGNDRGEGFAAGARAAGAVEGDEAGTGGHHRARRSRGRGNEEGAIGLLRLGDADDRRVRPEDGADRRDVGGAVGADADGAAEKGGPSHRRHGARAMERTVDVGLAGDGEATAEL</sequence>